<accession>A0ABV3ZCC7</accession>
<gene>
    <name evidence="2" type="ORF">QTN47_06620</name>
</gene>
<dbReference type="RefSeq" id="WP_369328564.1">
    <property type="nucleotide sequence ID" value="NZ_JAULBC010000002.1"/>
</dbReference>
<name>A0ABV3ZCC7_9BACT</name>
<evidence type="ECO:0000256" key="1">
    <source>
        <dbReference type="SAM" id="SignalP"/>
    </source>
</evidence>
<comment type="caution">
    <text evidence="2">The sequence shown here is derived from an EMBL/GenBank/DDBJ whole genome shotgun (WGS) entry which is preliminary data.</text>
</comment>
<proteinExistence type="predicted"/>
<evidence type="ECO:0000313" key="2">
    <source>
        <dbReference type="EMBL" id="MEX6687160.1"/>
    </source>
</evidence>
<dbReference type="EMBL" id="JAULBC010000002">
    <property type="protein sequence ID" value="MEX6687160.1"/>
    <property type="molecule type" value="Genomic_DNA"/>
</dbReference>
<keyword evidence="3" id="KW-1185">Reference proteome</keyword>
<organism evidence="2 3">
    <name type="scientific">Danxiaibacter flavus</name>
    <dbReference type="NCBI Taxonomy" id="3049108"/>
    <lineage>
        <taxon>Bacteria</taxon>
        <taxon>Pseudomonadati</taxon>
        <taxon>Bacteroidota</taxon>
        <taxon>Chitinophagia</taxon>
        <taxon>Chitinophagales</taxon>
        <taxon>Chitinophagaceae</taxon>
        <taxon>Danxiaibacter</taxon>
    </lineage>
</organism>
<reference evidence="2 3" key="1">
    <citation type="submission" date="2023-07" db="EMBL/GenBank/DDBJ databases">
        <authorList>
            <person name="Lian W.-H."/>
        </authorList>
    </citation>
    <scope>NUCLEOTIDE SEQUENCE [LARGE SCALE GENOMIC DNA]</scope>
    <source>
        <strain evidence="2 3">SYSU DXS3180</strain>
    </source>
</reference>
<feature type="chain" id="PRO_5047419227" evidence="1">
    <location>
        <begin position="28"/>
        <end position="393"/>
    </location>
</feature>
<feature type="signal peptide" evidence="1">
    <location>
        <begin position="1"/>
        <end position="27"/>
    </location>
</feature>
<evidence type="ECO:0000313" key="3">
    <source>
        <dbReference type="Proteomes" id="UP001560573"/>
    </source>
</evidence>
<dbReference type="Proteomes" id="UP001560573">
    <property type="component" value="Unassembled WGS sequence"/>
</dbReference>
<protein>
    <submittedName>
        <fullName evidence="2">Uncharacterized protein</fullName>
    </submittedName>
</protein>
<sequence>MKNRYNYFARLILLLAIAVCLLQDLCAQNFPSSAEILERIQALQVKKDSFYSPGMFTSYRRYARKSNTYKADDNIFFTAISLFTLKQLRNDVEEPEKILIDSIYSKGINSFYKYRNQKEQPIYNFWQTDTPVIFPNSGWLNWFDKSNSMPDDTDDTVMILMALQANDSTAKQVHELMRQHANLKNKRVKNTFKNYRDIPAYSTWFGKKMPVDFDVCVLANVLYFVQLNQLTWQKEDSASVDLIRQVIVDKKYMTDPAYISPHYSRSAVIIYHFARLLGKYQMPALDSLKPILINSARELFRSTDLLMDKVILNTSLLRLGAAAEIINSNGNITFDDIESRKFAFFIGDMATYLPNTFRGMMASTGIGKFYFYSPAYNNVLLLEYLTELRKRGY</sequence>
<keyword evidence="1" id="KW-0732">Signal</keyword>